<dbReference type="Pfam" id="PF01594">
    <property type="entry name" value="AI-2E_transport"/>
    <property type="match status" value="1"/>
</dbReference>
<feature type="transmembrane region" description="Helical" evidence="8">
    <location>
        <begin position="240"/>
        <end position="273"/>
    </location>
</feature>
<feature type="transmembrane region" description="Helical" evidence="8">
    <location>
        <begin position="34"/>
        <end position="54"/>
    </location>
</feature>
<organism evidence="9 10">
    <name type="scientific">Flagellimonas flava</name>
    <dbReference type="NCBI Taxonomy" id="570519"/>
    <lineage>
        <taxon>Bacteria</taxon>
        <taxon>Pseudomonadati</taxon>
        <taxon>Bacteroidota</taxon>
        <taxon>Flavobacteriia</taxon>
        <taxon>Flavobacteriales</taxon>
        <taxon>Flavobacteriaceae</taxon>
        <taxon>Flagellimonas</taxon>
    </lineage>
</organism>
<evidence type="ECO:0000256" key="4">
    <source>
        <dbReference type="ARBA" id="ARBA00022475"/>
    </source>
</evidence>
<keyword evidence="3" id="KW-0813">Transport</keyword>
<evidence type="ECO:0000256" key="2">
    <source>
        <dbReference type="ARBA" id="ARBA00009773"/>
    </source>
</evidence>
<gene>
    <name evidence="9" type="ORF">SAMN04488116_3528</name>
</gene>
<dbReference type="Proteomes" id="UP000184532">
    <property type="component" value="Unassembled WGS sequence"/>
</dbReference>
<evidence type="ECO:0000256" key="7">
    <source>
        <dbReference type="ARBA" id="ARBA00023136"/>
    </source>
</evidence>
<evidence type="ECO:0000256" key="3">
    <source>
        <dbReference type="ARBA" id="ARBA00022448"/>
    </source>
</evidence>
<feature type="transmembrane region" description="Helical" evidence="8">
    <location>
        <begin position="285"/>
        <end position="307"/>
    </location>
</feature>
<keyword evidence="5 8" id="KW-0812">Transmembrane</keyword>
<evidence type="ECO:0000313" key="10">
    <source>
        <dbReference type="Proteomes" id="UP000184532"/>
    </source>
</evidence>
<evidence type="ECO:0000313" key="9">
    <source>
        <dbReference type="EMBL" id="SHH09596.1"/>
    </source>
</evidence>
<comment type="similarity">
    <text evidence="2">Belongs to the autoinducer-2 exporter (AI-2E) (TC 2.A.86) family.</text>
</comment>
<keyword evidence="6 8" id="KW-1133">Transmembrane helix</keyword>
<keyword evidence="4" id="KW-1003">Cell membrane</keyword>
<comment type="subcellular location">
    <subcellularLocation>
        <location evidence="1">Cell membrane</location>
        <topology evidence="1">Multi-pass membrane protein</topology>
    </subcellularLocation>
</comment>
<dbReference type="PANTHER" id="PTHR21716:SF53">
    <property type="entry name" value="PERMEASE PERM-RELATED"/>
    <property type="match status" value="1"/>
</dbReference>
<keyword evidence="7 8" id="KW-0472">Membrane</keyword>
<feature type="transmembrane region" description="Helical" evidence="8">
    <location>
        <begin position="212"/>
        <end position="234"/>
    </location>
</feature>
<feature type="transmembrane region" description="Helical" evidence="8">
    <location>
        <begin position="66"/>
        <end position="88"/>
    </location>
</feature>
<dbReference type="PANTHER" id="PTHR21716">
    <property type="entry name" value="TRANSMEMBRANE PROTEIN"/>
    <property type="match status" value="1"/>
</dbReference>
<accession>A0A1M5Q6S0</accession>
<evidence type="ECO:0000256" key="1">
    <source>
        <dbReference type="ARBA" id="ARBA00004651"/>
    </source>
</evidence>
<proteinExistence type="inferred from homology"/>
<dbReference type="RefSeq" id="WP_073182073.1">
    <property type="nucleotide sequence ID" value="NZ_FQWL01000011.1"/>
</dbReference>
<dbReference type="EMBL" id="FQWL01000011">
    <property type="protein sequence ID" value="SHH09596.1"/>
    <property type="molecule type" value="Genomic_DNA"/>
</dbReference>
<evidence type="ECO:0000256" key="8">
    <source>
        <dbReference type="SAM" id="Phobius"/>
    </source>
</evidence>
<feature type="transmembrane region" description="Helical" evidence="8">
    <location>
        <begin position="154"/>
        <end position="176"/>
    </location>
</feature>
<dbReference type="GO" id="GO:0005886">
    <property type="term" value="C:plasma membrane"/>
    <property type="evidence" value="ECO:0007669"/>
    <property type="project" value="UniProtKB-SubCell"/>
</dbReference>
<dbReference type="OrthoDB" id="9793390at2"/>
<feature type="transmembrane region" description="Helical" evidence="8">
    <location>
        <begin position="9"/>
        <end position="28"/>
    </location>
</feature>
<keyword evidence="10" id="KW-1185">Reference proteome</keyword>
<evidence type="ECO:0000256" key="6">
    <source>
        <dbReference type="ARBA" id="ARBA00022989"/>
    </source>
</evidence>
<name>A0A1M5Q6S0_9FLAO</name>
<sequence length="366" mass="40208">MTSKTIANGILRAVAIIVGIVLLCYFLFKIQSVLAYLAIAAVIALLGRPVVIFLRRRLKFPNTLAVIVAMVFMLAIFLGILALFIPLISEQSKNLSLLDIDALKGDINTLYHQILEYFGATTDSVTHLIEDSDLEKNVLEGLDLGFIPNFLNSFLNVLSNFSIGLFSVLFISFFFLKDSKLFQNGMLTFVPDHKEGNLVASVDKINNLLSRYFAGILLQLFILFVIYTIALLIVGVENAIVIAFLCALFNIIPYIGPIIGGAIMVTLTMTSFLGADFSTVILPKALYVLLGLVIGQLIDNFFSQPFIFSTSVKSHPLEIFLVIIIAGLIFGVVGMVVAVPGYTAIKVILKEFLAENEVVKKLTKNL</sequence>
<evidence type="ECO:0000256" key="5">
    <source>
        <dbReference type="ARBA" id="ARBA00022692"/>
    </source>
</evidence>
<dbReference type="STRING" id="570519.SAMN04488116_3528"/>
<feature type="transmembrane region" description="Helical" evidence="8">
    <location>
        <begin position="319"/>
        <end position="342"/>
    </location>
</feature>
<dbReference type="AlphaFoldDB" id="A0A1M5Q6S0"/>
<dbReference type="InterPro" id="IPR002549">
    <property type="entry name" value="AI-2E-like"/>
</dbReference>
<protein>
    <submittedName>
        <fullName evidence="9">Predicted PurR-regulated permease PerM</fullName>
    </submittedName>
</protein>
<reference evidence="10" key="1">
    <citation type="submission" date="2016-11" db="EMBL/GenBank/DDBJ databases">
        <authorList>
            <person name="Varghese N."/>
            <person name="Submissions S."/>
        </authorList>
    </citation>
    <scope>NUCLEOTIDE SEQUENCE [LARGE SCALE GENOMIC DNA]</scope>
    <source>
        <strain evidence="10">DSM 22638</strain>
    </source>
</reference>